<evidence type="ECO:0000313" key="4">
    <source>
        <dbReference type="EMBL" id="KOF98296.1"/>
    </source>
</evidence>
<evidence type="ECO:0000256" key="1">
    <source>
        <dbReference type="PROSITE-ProRule" id="PRU00266"/>
    </source>
</evidence>
<dbReference type="AlphaFoldDB" id="A0A0L8I9X2"/>
<dbReference type="EMBL" id="KQ416188">
    <property type="protein sequence ID" value="KOF98296.1"/>
    <property type="molecule type" value="Genomic_DNA"/>
</dbReference>
<feature type="domain" description="DRBM" evidence="3">
    <location>
        <begin position="555"/>
        <end position="628"/>
    </location>
</feature>
<accession>A0A0L8I9X2</accession>
<dbReference type="Pfam" id="PF00035">
    <property type="entry name" value="dsrm"/>
    <property type="match status" value="1"/>
</dbReference>
<sequence>MNRGGVSQWSGGKEMSGFDYNSNYGNHWNSGATAWDGMGSSNLINSSSNSNNFSTSYGAGLSSNVSGYKRQWQSASPGEEKKSNKMIKLNQSYGSQGDQYGSVDAMYSNQSGQYNTNWNDSKRKSATSNWGSVAPYNNSNSNSHWQGKSPQKGMKNFGYQAGYQGNEYCWDYSAEQYVDESDFGEFATGYFDNQGTIDDYYVGDQAYQYDQKQRGGKFGGRGQRGSASNRGGRIGNQPIWGQWLTDENSLTFGSAGSSPYGRGRRGAGRGGGGVGSEINRIRDAIRTVQGYSDIDLSFLLDTSDTFRQGNQYKGKSGRGAGIDAKRGVGSRGKLQRGGLANFGDRGSLKAGLRNLQAAAKGLSQGVKGKNAKASPLQGVNLPADTSKMTISEKIKYFTLWLKRDYPKCNAIQTIENALTSCKLKLDHSYDVEELVRIGGRSMYTAKLTVEGKFMARAVAASKKELKHEVYKKAVEVLTKQSVASIVKQKDPGPEKMRAELTNSLTKNKTEPSWEKVVDICKEKGLSCAPEKTFHGNEKQVGFQQLIAQLKATNPQPDNEISAFIQAFSASHCTLEHTYTPSDSRLANGKAVFYGTVTIGNVVVGRGMGCKKKDAKHEAYKQAIEFIKKNTLEVVMKGNKKQPVEHSGFNISSTEVKSPKTTGETATFTDLSSKLEALIKLIKESAHRANTVNAVDTMAVQCCLSPTCLYRKVEGDMQKRTLACELYLDNLLIAKGEGDTRKDAQIGAYTNAWEVLSTSTPNYLISEHHNLTMKDKLDPMVIDIVVKGFGKYGESNLPRLRRLRIQSPENSKSIEDLVIMEHEDWKYDRQRHAFCILNNSSTMCGMLMEWEIEPQGDVFKCKMLIQKKLIAEASASSKNNARNTAAAIALMKLYQTQDVIRIVRRDDSSRWIPYEQIVEQGKVLENKCSGNIDLLGGLPIFENLPDNKDGKEREKNADSDGLNKFAVKYMEQLMNEYVEKDTLDDLIFGPGITSLERKVVTNIAFNLHLKMDVRQHEGKNYLCISKKLSPEEISYFLKVHNTGHGKYVLVPKVELPGSMETSFSDNSSTTKTSEISNLQGKKDFTMDVSVN</sequence>
<keyword evidence="1" id="KW-0694">RNA-binding</keyword>
<gene>
    <name evidence="4" type="ORF">OCBIM_22026364mg</name>
</gene>
<dbReference type="GO" id="GO:0003723">
    <property type="term" value="F:RNA binding"/>
    <property type="evidence" value="ECO:0007669"/>
    <property type="project" value="UniProtKB-UniRule"/>
</dbReference>
<organism evidence="4">
    <name type="scientific">Octopus bimaculoides</name>
    <name type="common">California two-spotted octopus</name>
    <dbReference type="NCBI Taxonomy" id="37653"/>
    <lineage>
        <taxon>Eukaryota</taxon>
        <taxon>Metazoa</taxon>
        <taxon>Spiralia</taxon>
        <taxon>Lophotrochozoa</taxon>
        <taxon>Mollusca</taxon>
        <taxon>Cephalopoda</taxon>
        <taxon>Coleoidea</taxon>
        <taxon>Octopodiformes</taxon>
        <taxon>Octopoda</taxon>
        <taxon>Incirrata</taxon>
        <taxon>Octopodidae</taxon>
        <taxon>Octopus</taxon>
    </lineage>
</organism>
<dbReference type="OrthoDB" id="6065803at2759"/>
<dbReference type="OMA" id="WETNTIE"/>
<evidence type="ECO:0000256" key="2">
    <source>
        <dbReference type="SAM" id="MobiDB-lite"/>
    </source>
</evidence>
<dbReference type="InterPro" id="IPR014720">
    <property type="entry name" value="dsRBD_dom"/>
</dbReference>
<dbReference type="SMART" id="SM00358">
    <property type="entry name" value="DSRM"/>
    <property type="match status" value="3"/>
</dbReference>
<feature type="region of interest" description="Disordered" evidence="2">
    <location>
        <begin position="254"/>
        <end position="276"/>
    </location>
</feature>
<feature type="region of interest" description="Disordered" evidence="2">
    <location>
        <begin position="212"/>
        <end position="236"/>
    </location>
</feature>
<dbReference type="SUPFAM" id="SSF54768">
    <property type="entry name" value="dsRNA-binding domain-like"/>
    <property type="match status" value="3"/>
</dbReference>
<proteinExistence type="predicted"/>
<evidence type="ECO:0000259" key="3">
    <source>
        <dbReference type="PROSITE" id="PS50137"/>
    </source>
</evidence>
<feature type="domain" description="DRBM" evidence="3">
    <location>
        <begin position="858"/>
        <end position="894"/>
    </location>
</feature>
<name>A0A0L8I9X2_OCTBM</name>
<dbReference type="KEGG" id="obi:106878071"/>
<protein>
    <recommendedName>
        <fullName evidence="3">DRBM domain-containing protein</fullName>
    </recommendedName>
</protein>
<feature type="region of interest" description="Disordered" evidence="2">
    <location>
        <begin position="309"/>
        <end position="336"/>
    </location>
</feature>
<reference evidence="4" key="1">
    <citation type="submission" date="2015-07" db="EMBL/GenBank/DDBJ databases">
        <title>MeaNS - Measles Nucleotide Surveillance Program.</title>
        <authorList>
            <person name="Tran T."/>
            <person name="Druce J."/>
        </authorList>
    </citation>
    <scope>NUCLEOTIDE SEQUENCE</scope>
    <source>
        <strain evidence="4">UCB-OBI-ISO-001</strain>
        <tissue evidence="4">Gonad</tissue>
    </source>
</reference>
<dbReference type="PROSITE" id="PS50137">
    <property type="entry name" value="DS_RBD"/>
    <property type="match status" value="2"/>
</dbReference>
<dbReference type="EMBL" id="KQ416188">
    <property type="protein sequence ID" value="KOF98295.1"/>
    <property type="molecule type" value="Genomic_DNA"/>
</dbReference>
<dbReference type="Gene3D" id="3.30.160.20">
    <property type="match status" value="2"/>
</dbReference>